<evidence type="ECO:0000313" key="2">
    <source>
        <dbReference type="EMBL" id="AKG44187.1"/>
    </source>
</evidence>
<name>A0A0F7FUW0_9ACTN</name>
<dbReference type="PATRIC" id="fig|408015.6.peg.2841"/>
<sequence length="765" mass="82321">MVSYREVAEQDFGALISAAESWERAAEGFGEAEADHRTRVYHATSGNAEVWSGLSADAATDRFAATERELAAAQEECRGIARLLRDGEAELTRLRGRLMSLVEEARAAGFAVNADGHVSVADRQPNDPETQRLDEVAAEWRLELDRAVSLVAAADVSLALELKDATTGLDLMGGGIFNGAALTDAQVPPGKQAAELALRLNEQGELSEQEWFELNQLMASHADDAAFNRHLLTELGADGLLALSAQVAGHLGDGGDEESRRRYAILEQRLANTVAVATQTPALDGGIPYGQWIHTEEGRFYEGWMTDLREAGTTRYPAPGLTDHSVTGYQLLATVLSSGEGYPDRFLRDLADDIRTAEDPSRGGSQDIWQQRAEEGNVDGLSAAELDRFALDPLDAVLGLMAAAPDTSAAYLDPDANDNLDYFLHDRKWNHLVHYGEMDMNDHAYGGGDSITARPTEPDGARDGLVNALEAATTGIPMGTDSPPADRALNRTEEGARVMEHLVAAFSEDEGALIADDGDWSFMRPELGRMTAAYVGDFQFAVGGKIEVMPIPDPRLDLEGVKVDKFLGQLGRDPDAYGYLTTAQQAYTAATVDYALNSSAGSDAILEQRLEHAVAPGAMMAGILAEARAQAVYADGVAADEEYNQKVESALEFSGLILDEVASKVADSLPVGGSFISWGVEQLNDAVVDSLVRDNSAAVADDVDSAYRQWRQEAIDAAVRAVEISGASHSDDMRQHFGNSVNLDVQQFFHTKISWDPGGMPNDES</sequence>
<evidence type="ECO:0000313" key="3">
    <source>
        <dbReference type="Proteomes" id="UP000034034"/>
    </source>
</evidence>
<feature type="coiled-coil region" evidence="1">
    <location>
        <begin position="56"/>
        <end position="104"/>
    </location>
</feature>
<dbReference type="RefSeq" id="WP_046724201.1">
    <property type="nucleotide sequence ID" value="NZ_CP009922.3"/>
</dbReference>
<dbReference type="Proteomes" id="UP000034034">
    <property type="component" value="Chromosome"/>
</dbReference>
<dbReference type="AlphaFoldDB" id="A0A0F7FUW0"/>
<dbReference type="HOGENOM" id="CLU_364809_0_0_11"/>
<protein>
    <submittedName>
        <fullName evidence="2">PE-PGRS family protein</fullName>
    </submittedName>
</protein>
<proteinExistence type="predicted"/>
<evidence type="ECO:0000256" key="1">
    <source>
        <dbReference type="SAM" id="Coils"/>
    </source>
</evidence>
<gene>
    <name evidence="2" type="ORF">SXIM_28030</name>
</gene>
<dbReference type="EMBL" id="CP009922">
    <property type="protein sequence ID" value="AKG44187.1"/>
    <property type="molecule type" value="Genomic_DNA"/>
</dbReference>
<reference evidence="2" key="1">
    <citation type="submission" date="2019-08" db="EMBL/GenBank/DDBJ databases">
        <title>Complete genome sequence of a mangrove-derived Streptomyces xiamenensis.</title>
        <authorList>
            <person name="Xu J."/>
        </authorList>
    </citation>
    <scope>NUCLEOTIDE SEQUENCE</scope>
    <source>
        <strain evidence="2">318</strain>
    </source>
</reference>
<keyword evidence="3" id="KW-1185">Reference proteome</keyword>
<accession>A0A0F7FUW0</accession>
<keyword evidence="1" id="KW-0175">Coiled coil</keyword>
<dbReference type="STRING" id="408015.SXIM_28030"/>
<dbReference type="KEGG" id="sxi:SXIM_28030"/>
<organism evidence="2 3">
    <name type="scientific">Streptomyces xiamenensis</name>
    <dbReference type="NCBI Taxonomy" id="408015"/>
    <lineage>
        <taxon>Bacteria</taxon>
        <taxon>Bacillati</taxon>
        <taxon>Actinomycetota</taxon>
        <taxon>Actinomycetes</taxon>
        <taxon>Kitasatosporales</taxon>
        <taxon>Streptomycetaceae</taxon>
        <taxon>Streptomyces</taxon>
    </lineage>
</organism>